<proteinExistence type="predicted"/>
<comment type="caution">
    <text evidence="2">The sequence shown here is derived from an EMBL/GenBank/DDBJ whole genome shotgun (WGS) entry which is preliminary data.</text>
</comment>
<dbReference type="Proteomes" id="UP000288805">
    <property type="component" value="Unassembled WGS sequence"/>
</dbReference>
<keyword evidence="1" id="KW-0812">Transmembrane</keyword>
<dbReference type="EMBL" id="QGNW01000761">
    <property type="protein sequence ID" value="RVW62759.1"/>
    <property type="molecule type" value="Genomic_DNA"/>
</dbReference>
<dbReference type="AlphaFoldDB" id="A0A438FS37"/>
<dbReference type="Gene3D" id="3.60.10.10">
    <property type="entry name" value="Endonuclease/exonuclease/phosphatase"/>
    <property type="match status" value="1"/>
</dbReference>
<name>A0A438FS37_VITVI</name>
<protein>
    <recommendedName>
        <fullName evidence="4">Endonuclease/exonuclease/phosphatase domain-containing protein</fullName>
    </recommendedName>
</protein>
<dbReference type="PANTHER" id="PTHR33710">
    <property type="entry name" value="BNAC02G09200D PROTEIN"/>
    <property type="match status" value="1"/>
</dbReference>
<evidence type="ECO:0000256" key="1">
    <source>
        <dbReference type="SAM" id="Phobius"/>
    </source>
</evidence>
<dbReference type="InterPro" id="IPR036691">
    <property type="entry name" value="Endo/exonu/phosph_ase_sf"/>
</dbReference>
<evidence type="ECO:0008006" key="4">
    <source>
        <dbReference type="Google" id="ProtNLM"/>
    </source>
</evidence>
<evidence type="ECO:0000313" key="2">
    <source>
        <dbReference type="EMBL" id="RVW62759.1"/>
    </source>
</evidence>
<keyword evidence="1" id="KW-0472">Membrane</keyword>
<organism evidence="2 3">
    <name type="scientific">Vitis vinifera</name>
    <name type="common">Grape</name>
    <dbReference type="NCBI Taxonomy" id="29760"/>
    <lineage>
        <taxon>Eukaryota</taxon>
        <taxon>Viridiplantae</taxon>
        <taxon>Streptophyta</taxon>
        <taxon>Embryophyta</taxon>
        <taxon>Tracheophyta</taxon>
        <taxon>Spermatophyta</taxon>
        <taxon>Magnoliopsida</taxon>
        <taxon>eudicotyledons</taxon>
        <taxon>Gunneridae</taxon>
        <taxon>Pentapetalae</taxon>
        <taxon>rosids</taxon>
        <taxon>Vitales</taxon>
        <taxon>Vitaceae</taxon>
        <taxon>Viteae</taxon>
        <taxon>Vitis</taxon>
    </lineage>
</organism>
<dbReference type="SUPFAM" id="SSF56219">
    <property type="entry name" value="DNase I-like"/>
    <property type="match status" value="2"/>
</dbReference>
<accession>A0A438FS37</accession>
<evidence type="ECO:0000313" key="3">
    <source>
        <dbReference type="Proteomes" id="UP000288805"/>
    </source>
</evidence>
<sequence length="366" mass="41540">MLDRDTLKLVDLSKVKLKVEMNPNVVLLALLEVIDGAWAFTIAVLVIGGEGEGLQRRIELTRCRRENLGNNCHPLSLVSHIISNSNGNIKRVVDLREKEACAEDRKLGRRCERSLPPSSFLRSCEALWSIAARAERCFQERELSWKAKIFLGSESQSLSLMERSRQSKARGPTEEAEGVSTLCLGDGQEGLRLEGCSHCRSQAQSPGLSVGFNPSYELFRLSFAFIGQSFKVPQINPSGVSSPVRSLSVESGPAYWNTRGLGSKKKRRVVKDCLCHENPNVVMLQETKRESCDRRLDRFLYSNEWERGFLQSIQEALLKLTSDHCPIVLDTNPFVWGPTPFRFENMWLMYFDFKDNLGCWWNECWG</sequence>
<keyword evidence="1" id="KW-1133">Transmembrane helix</keyword>
<gene>
    <name evidence="2" type="ORF">CK203_060220</name>
</gene>
<feature type="transmembrane region" description="Helical" evidence="1">
    <location>
        <begin position="25"/>
        <end position="47"/>
    </location>
</feature>
<reference evidence="2 3" key="1">
    <citation type="journal article" date="2018" name="PLoS Genet.">
        <title>Population sequencing reveals clonal diversity and ancestral inbreeding in the grapevine cultivar Chardonnay.</title>
        <authorList>
            <person name="Roach M.J."/>
            <person name="Johnson D.L."/>
            <person name="Bohlmann J."/>
            <person name="van Vuuren H.J."/>
            <person name="Jones S.J."/>
            <person name="Pretorius I.S."/>
            <person name="Schmidt S.A."/>
            <person name="Borneman A.R."/>
        </authorList>
    </citation>
    <scope>NUCLEOTIDE SEQUENCE [LARGE SCALE GENOMIC DNA]</scope>
    <source>
        <strain evidence="3">cv. Chardonnay</strain>
        <tissue evidence="2">Leaf</tissue>
    </source>
</reference>
<dbReference type="PANTHER" id="PTHR33710:SF71">
    <property type="entry name" value="ENDONUCLEASE_EXONUCLEASE_PHOSPHATASE DOMAIN-CONTAINING PROTEIN"/>
    <property type="match status" value="1"/>
</dbReference>